<dbReference type="KEGG" id="bor:COCMIDRAFT_108368"/>
<keyword evidence="9" id="KW-1185">Reference proteome</keyword>
<feature type="non-terminal residue" evidence="8">
    <location>
        <position position="1"/>
    </location>
</feature>
<dbReference type="OrthoDB" id="2496787at2759"/>
<proteinExistence type="inferred from homology"/>
<feature type="domain" description="Rhodopsin" evidence="7">
    <location>
        <begin position="79"/>
        <end position="302"/>
    </location>
</feature>
<dbReference type="PANTHER" id="PTHR33048:SF143">
    <property type="entry name" value="EXTRACELLULAR MEMBRANE PROTEIN CFEM DOMAIN-CONTAINING PROTEIN-RELATED"/>
    <property type="match status" value="1"/>
</dbReference>
<dbReference type="RefSeq" id="XP_007692876.1">
    <property type="nucleotide sequence ID" value="XM_007694686.1"/>
</dbReference>
<keyword evidence="2 6" id="KW-0812">Transmembrane</keyword>
<name>W6YST6_COCMI</name>
<dbReference type="AlphaFoldDB" id="W6YST6"/>
<dbReference type="EMBL" id="KI964152">
    <property type="protein sequence ID" value="EUC40598.1"/>
    <property type="molecule type" value="Genomic_DNA"/>
</dbReference>
<dbReference type="InterPro" id="IPR052337">
    <property type="entry name" value="SAT4-like"/>
</dbReference>
<dbReference type="Proteomes" id="UP000054032">
    <property type="component" value="Unassembled WGS sequence"/>
</dbReference>
<protein>
    <recommendedName>
        <fullName evidence="7">Rhodopsin domain-containing protein</fullName>
    </recommendedName>
</protein>
<feature type="transmembrane region" description="Helical" evidence="6">
    <location>
        <begin position="86"/>
        <end position="104"/>
    </location>
</feature>
<feature type="transmembrane region" description="Helical" evidence="6">
    <location>
        <begin position="160"/>
        <end position="190"/>
    </location>
</feature>
<dbReference type="eggNOG" id="ENOG502SKG6">
    <property type="taxonomic scope" value="Eukaryota"/>
</dbReference>
<evidence type="ECO:0000256" key="1">
    <source>
        <dbReference type="ARBA" id="ARBA00004141"/>
    </source>
</evidence>
<feature type="transmembrane region" description="Helical" evidence="6">
    <location>
        <begin position="124"/>
        <end position="148"/>
    </location>
</feature>
<evidence type="ECO:0000313" key="9">
    <source>
        <dbReference type="Proteomes" id="UP000054032"/>
    </source>
</evidence>
<dbReference type="InterPro" id="IPR049326">
    <property type="entry name" value="Rhodopsin_dom_fungi"/>
</dbReference>
<sequence>LSCACKNPTALTEARGCFSVGCTPKELLTALNATSVACDEPVRNRGKSFRTIHVAFFALALTAIAIRWTVYAAYDRIHWIQEANMVVVLALNIVFFVICYRMTFTGLGQDLWKVSFSDITYTLRLFWISGCTYFALITFVKLQFLLFYLQIFPDKRFRRIVFCVITFNLISMVAFIFASIFFCSPVSLAWTQWDREHTGKCSSNKNTLSYANASISILLELVALALPIPEIWKLQLSLKKKIGVLLMFSVGVFVTIVSILRLRAFTYFANTRNVTWDFTEASLWSIIEWEVGIICSCMPAMRLGLAGLFPKILGSTAHSTYKNTNGTNLGQSGRGTLQRVGTGGISAKTTFRVSHKRKTQSLDNEEGFVQLVEIDTGVHSATTSSRSLTGEGREAQDH</sequence>
<dbReference type="HOGENOM" id="CLU_028200_6_3_1"/>
<evidence type="ECO:0000256" key="3">
    <source>
        <dbReference type="ARBA" id="ARBA00022989"/>
    </source>
</evidence>
<evidence type="ECO:0000256" key="6">
    <source>
        <dbReference type="SAM" id="Phobius"/>
    </source>
</evidence>
<feature type="transmembrane region" description="Helical" evidence="6">
    <location>
        <begin position="52"/>
        <end position="74"/>
    </location>
</feature>
<organism evidence="8 9">
    <name type="scientific">Bipolaris oryzae ATCC 44560</name>
    <dbReference type="NCBI Taxonomy" id="930090"/>
    <lineage>
        <taxon>Eukaryota</taxon>
        <taxon>Fungi</taxon>
        <taxon>Dikarya</taxon>
        <taxon>Ascomycota</taxon>
        <taxon>Pezizomycotina</taxon>
        <taxon>Dothideomycetes</taxon>
        <taxon>Pleosporomycetidae</taxon>
        <taxon>Pleosporales</taxon>
        <taxon>Pleosporineae</taxon>
        <taxon>Pleosporaceae</taxon>
        <taxon>Bipolaris</taxon>
    </lineage>
</organism>
<keyword evidence="4 6" id="KW-0472">Membrane</keyword>
<evidence type="ECO:0000256" key="4">
    <source>
        <dbReference type="ARBA" id="ARBA00023136"/>
    </source>
</evidence>
<evidence type="ECO:0000256" key="5">
    <source>
        <dbReference type="ARBA" id="ARBA00038359"/>
    </source>
</evidence>
<reference evidence="8 9" key="1">
    <citation type="journal article" date="2013" name="PLoS Genet.">
        <title>Comparative genome structure, secondary metabolite, and effector coding capacity across Cochliobolus pathogens.</title>
        <authorList>
            <person name="Condon B.J."/>
            <person name="Leng Y."/>
            <person name="Wu D."/>
            <person name="Bushley K.E."/>
            <person name="Ohm R.A."/>
            <person name="Otillar R."/>
            <person name="Martin J."/>
            <person name="Schackwitz W."/>
            <person name="Grimwood J."/>
            <person name="MohdZainudin N."/>
            <person name="Xue C."/>
            <person name="Wang R."/>
            <person name="Manning V.A."/>
            <person name="Dhillon B."/>
            <person name="Tu Z.J."/>
            <person name="Steffenson B.J."/>
            <person name="Salamov A."/>
            <person name="Sun H."/>
            <person name="Lowry S."/>
            <person name="LaButti K."/>
            <person name="Han J."/>
            <person name="Copeland A."/>
            <person name="Lindquist E."/>
            <person name="Barry K."/>
            <person name="Schmutz J."/>
            <person name="Baker S.E."/>
            <person name="Ciuffetti L.M."/>
            <person name="Grigoriev I.V."/>
            <person name="Zhong S."/>
            <person name="Turgeon B.G."/>
        </authorList>
    </citation>
    <scope>NUCLEOTIDE SEQUENCE [LARGE SCALE GENOMIC DNA]</scope>
    <source>
        <strain evidence="8 9">ATCC 44560</strain>
    </source>
</reference>
<feature type="transmembrane region" description="Helical" evidence="6">
    <location>
        <begin position="244"/>
        <end position="262"/>
    </location>
</feature>
<comment type="subcellular location">
    <subcellularLocation>
        <location evidence="1">Membrane</location>
        <topology evidence="1">Multi-pass membrane protein</topology>
    </subcellularLocation>
</comment>
<accession>W6YST6</accession>
<evidence type="ECO:0000259" key="7">
    <source>
        <dbReference type="Pfam" id="PF20684"/>
    </source>
</evidence>
<comment type="similarity">
    <text evidence="5">Belongs to the SAT4 family.</text>
</comment>
<gene>
    <name evidence="8" type="ORF">COCMIDRAFT_108368</name>
</gene>
<dbReference type="GeneID" id="19119230"/>
<evidence type="ECO:0000256" key="2">
    <source>
        <dbReference type="ARBA" id="ARBA00022692"/>
    </source>
</evidence>
<evidence type="ECO:0000313" key="8">
    <source>
        <dbReference type="EMBL" id="EUC40598.1"/>
    </source>
</evidence>
<dbReference type="PANTHER" id="PTHR33048">
    <property type="entry name" value="PTH11-LIKE INTEGRAL MEMBRANE PROTEIN (AFU_ORTHOLOGUE AFUA_5G11245)"/>
    <property type="match status" value="1"/>
</dbReference>
<dbReference type="GO" id="GO:0016020">
    <property type="term" value="C:membrane"/>
    <property type="evidence" value="ECO:0007669"/>
    <property type="project" value="UniProtKB-SubCell"/>
</dbReference>
<keyword evidence="3 6" id="KW-1133">Transmembrane helix</keyword>
<dbReference type="Pfam" id="PF20684">
    <property type="entry name" value="Fung_rhodopsin"/>
    <property type="match status" value="1"/>
</dbReference>